<dbReference type="Gene3D" id="1.10.3210.10">
    <property type="entry name" value="Hypothetical protein af1432"/>
    <property type="match status" value="1"/>
</dbReference>
<evidence type="ECO:0000313" key="5">
    <source>
        <dbReference type="Proteomes" id="UP000494245"/>
    </source>
</evidence>
<evidence type="ECO:0000313" key="4">
    <source>
        <dbReference type="EMBL" id="GFK94045.1"/>
    </source>
</evidence>
<dbReference type="PANTHER" id="PTHR45228:SF1">
    <property type="entry name" value="CYCLIC DI-GMP PHOSPHODIESTERASE TM_0186"/>
    <property type="match status" value="1"/>
</dbReference>
<dbReference type="CDD" id="cd17546">
    <property type="entry name" value="REC_hyHK_CKI1_RcsC-like"/>
    <property type="match status" value="1"/>
</dbReference>
<gene>
    <name evidence="4" type="primary">rpfG_6</name>
    <name evidence="4" type="ORF">NNJEOMEG_01883</name>
</gene>
<dbReference type="InterPro" id="IPR037522">
    <property type="entry name" value="HD_GYP_dom"/>
</dbReference>
<dbReference type="InterPro" id="IPR001789">
    <property type="entry name" value="Sig_transdc_resp-reg_receiver"/>
</dbReference>
<dbReference type="Pfam" id="PF00072">
    <property type="entry name" value="Response_reg"/>
    <property type="match status" value="1"/>
</dbReference>
<dbReference type="PROSITE" id="PS51832">
    <property type="entry name" value="HD_GYP"/>
    <property type="match status" value="1"/>
</dbReference>
<dbReference type="CDD" id="cd00077">
    <property type="entry name" value="HDc"/>
    <property type="match status" value="1"/>
</dbReference>
<feature type="domain" description="Response regulatory" evidence="2">
    <location>
        <begin position="12"/>
        <end position="128"/>
    </location>
</feature>
<dbReference type="EMBL" id="BLTE01000007">
    <property type="protein sequence ID" value="GFK94045.1"/>
    <property type="molecule type" value="Genomic_DNA"/>
</dbReference>
<dbReference type="PANTHER" id="PTHR45228">
    <property type="entry name" value="CYCLIC DI-GMP PHOSPHODIESTERASE TM_0186-RELATED"/>
    <property type="match status" value="1"/>
</dbReference>
<reference evidence="4 5" key="1">
    <citation type="submission" date="2020-04" db="EMBL/GenBank/DDBJ databases">
        <authorList>
            <consortium name="Desulfovibrio sp. FSS-1 genome sequencing consortium"/>
            <person name="Shimoshige H."/>
            <person name="Kobayashi H."/>
            <person name="Maekawa T."/>
        </authorList>
    </citation>
    <scope>NUCLEOTIDE SEQUENCE [LARGE SCALE GENOMIC DNA]</scope>
    <source>
        <strain evidence="4 5">SIID29052-01</strain>
    </source>
</reference>
<dbReference type="Gene3D" id="3.40.50.2300">
    <property type="match status" value="1"/>
</dbReference>
<dbReference type="EC" id="3.1.4.52" evidence="4"/>
<accession>A0A6V8M0P9</accession>
<evidence type="ECO:0000259" key="2">
    <source>
        <dbReference type="PROSITE" id="PS50110"/>
    </source>
</evidence>
<dbReference type="InterPro" id="IPR052020">
    <property type="entry name" value="Cyclic_di-GMP/3'3'-cGAMP_PDE"/>
</dbReference>
<dbReference type="SMART" id="SM00448">
    <property type="entry name" value="REC"/>
    <property type="match status" value="1"/>
</dbReference>
<dbReference type="GO" id="GO:0000160">
    <property type="term" value="P:phosphorelay signal transduction system"/>
    <property type="evidence" value="ECO:0007669"/>
    <property type="project" value="InterPro"/>
</dbReference>
<dbReference type="PROSITE" id="PS50110">
    <property type="entry name" value="RESPONSE_REGULATORY"/>
    <property type="match status" value="1"/>
</dbReference>
<protein>
    <submittedName>
        <fullName evidence="4">Cyclic di-GMP phosphodiesterase response regulator RpfG</fullName>
        <ecNumber evidence="4">3.1.4.52</ecNumber>
    </submittedName>
</protein>
<sequence length="352" mass="38748">MGVSVSFASMPSILVVDDSPSLVHYLKTALSAARYHVHTAYNGREAVEVIKSRPVDVILCDLQMPEMDGKKLRRKLMAHGRYSRIPFVAMSAHDTAENFNAMRELQAAAFLTKPFKPEQLFIVLSRLQEEARLQELSERRLVRLEKNLLVRSIVSLAQALDARDNCTRTHSVAAARVAVKIAARMGIPRADIRQLFIAGKLHDIGKIGIPDAILQKPARLTEEEFAVIKTHPQAGARILAPIPSLREAAEIIHCHHERPDGKGYPRGLSGGEIHFLAHILSIADVFEALMSDRPYRRGLPLEETLTIMSGGRGTQFHAECFDSFLILVREGCFAGVGKGREGAAGATCPDPA</sequence>
<keyword evidence="5" id="KW-1185">Reference proteome</keyword>
<keyword evidence="4" id="KW-0378">Hydrolase</keyword>
<keyword evidence="1" id="KW-0597">Phosphoprotein</keyword>
<dbReference type="AlphaFoldDB" id="A0A6V8M0P9"/>
<feature type="domain" description="HD-GYP" evidence="3">
    <location>
        <begin position="145"/>
        <end position="340"/>
    </location>
</feature>
<feature type="modified residue" description="4-aspartylphosphate" evidence="1">
    <location>
        <position position="61"/>
    </location>
</feature>
<dbReference type="Pfam" id="PF13487">
    <property type="entry name" value="HD_5"/>
    <property type="match status" value="1"/>
</dbReference>
<dbReference type="GO" id="GO:0071111">
    <property type="term" value="F:cyclic-guanylate-specific phosphodiesterase activity"/>
    <property type="evidence" value="ECO:0007669"/>
    <property type="project" value="UniProtKB-EC"/>
</dbReference>
<dbReference type="SUPFAM" id="SSF52172">
    <property type="entry name" value="CheY-like"/>
    <property type="match status" value="1"/>
</dbReference>
<comment type="caution">
    <text evidence="4">The sequence shown here is derived from an EMBL/GenBank/DDBJ whole genome shotgun (WGS) entry which is preliminary data.</text>
</comment>
<evidence type="ECO:0000259" key="3">
    <source>
        <dbReference type="PROSITE" id="PS51832"/>
    </source>
</evidence>
<reference evidence="4 5" key="2">
    <citation type="submission" date="2020-05" db="EMBL/GenBank/DDBJ databases">
        <title>Draft genome sequence of Desulfovibrio sp. strainFSS-1.</title>
        <authorList>
            <person name="Shimoshige H."/>
            <person name="Kobayashi H."/>
            <person name="Maekawa T."/>
        </authorList>
    </citation>
    <scope>NUCLEOTIDE SEQUENCE [LARGE SCALE GENOMIC DNA]</scope>
    <source>
        <strain evidence="4 5">SIID29052-01</strain>
    </source>
</reference>
<dbReference type="InterPro" id="IPR003607">
    <property type="entry name" value="HD/PDEase_dom"/>
</dbReference>
<evidence type="ECO:0000256" key="1">
    <source>
        <dbReference type="PROSITE-ProRule" id="PRU00169"/>
    </source>
</evidence>
<proteinExistence type="predicted"/>
<name>A0A6V8M0P9_9BACT</name>
<dbReference type="Proteomes" id="UP000494245">
    <property type="component" value="Unassembled WGS sequence"/>
</dbReference>
<dbReference type="SMART" id="SM00471">
    <property type="entry name" value="HDc"/>
    <property type="match status" value="1"/>
</dbReference>
<organism evidence="4 5">
    <name type="scientific">Fundidesulfovibrio magnetotacticus</name>
    <dbReference type="NCBI Taxonomy" id="2730080"/>
    <lineage>
        <taxon>Bacteria</taxon>
        <taxon>Pseudomonadati</taxon>
        <taxon>Thermodesulfobacteriota</taxon>
        <taxon>Desulfovibrionia</taxon>
        <taxon>Desulfovibrionales</taxon>
        <taxon>Desulfovibrionaceae</taxon>
        <taxon>Fundidesulfovibrio</taxon>
    </lineage>
</organism>
<dbReference type="SUPFAM" id="SSF109604">
    <property type="entry name" value="HD-domain/PDEase-like"/>
    <property type="match status" value="1"/>
</dbReference>
<dbReference type="InterPro" id="IPR011006">
    <property type="entry name" value="CheY-like_superfamily"/>
</dbReference>